<dbReference type="InterPro" id="IPR019557">
    <property type="entry name" value="AminoTfrase-like_pln_mobile"/>
</dbReference>
<feature type="domain" description="Aminotransferase-like plant mobile" evidence="1">
    <location>
        <begin position="147"/>
        <end position="201"/>
    </location>
</feature>
<evidence type="ECO:0000313" key="2">
    <source>
        <dbReference type="EMBL" id="KAF6155680.1"/>
    </source>
</evidence>
<dbReference type="Pfam" id="PF10536">
    <property type="entry name" value="PMD"/>
    <property type="match status" value="1"/>
</dbReference>
<gene>
    <name evidence="2" type="ORF">GIB67_007117</name>
</gene>
<reference evidence="2 3" key="1">
    <citation type="journal article" date="2020" name="IScience">
        <title>Genome Sequencing of the Endangered Kingdonia uniflora (Circaeasteraceae, Ranunculales) Reveals Potential Mechanisms of Evolutionary Specialization.</title>
        <authorList>
            <person name="Sun Y."/>
            <person name="Deng T."/>
            <person name="Zhang A."/>
            <person name="Moore M.J."/>
            <person name="Landis J.B."/>
            <person name="Lin N."/>
            <person name="Zhang H."/>
            <person name="Zhang X."/>
            <person name="Huang J."/>
            <person name="Zhang X."/>
            <person name="Sun H."/>
            <person name="Wang H."/>
        </authorList>
    </citation>
    <scope>NUCLEOTIDE SEQUENCE [LARGE SCALE GENOMIC DNA]</scope>
    <source>
        <strain evidence="2">TB1705</strain>
        <tissue evidence="2">Leaf</tissue>
    </source>
</reference>
<proteinExistence type="predicted"/>
<accession>A0A7J7MLN3</accession>
<organism evidence="2 3">
    <name type="scientific">Kingdonia uniflora</name>
    <dbReference type="NCBI Taxonomy" id="39325"/>
    <lineage>
        <taxon>Eukaryota</taxon>
        <taxon>Viridiplantae</taxon>
        <taxon>Streptophyta</taxon>
        <taxon>Embryophyta</taxon>
        <taxon>Tracheophyta</taxon>
        <taxon>Spermatophyta</taxon>
        <taxon>Magnoliopsida</taxon>
        <taxon>Ranunculales</taxon>
        <taxon>Circaeasteraceae</taxon>
        <taxon>Kingdonia</taxon>
    </lineage>
</organism>
<dbReference type="AlphaFoldDB" id="A0A7J7MLN3"/>
<evidence type="ECO:0000259" key="1">
    <source>
        <dbReference type="Pfam" id="PF10536"/>
    </source>
</evidence>
<dbReference type="EMBL" id="JACGCM010001406">
    <property type="protein sequence ID" value="KAF6155680.1"/>
    <property type="molecule type" value="Genomic_DNA"/>
</dbReference>
<name>A0A7J7MLN3_9MAGN</name>
<comment type="caution">
    <text evidence="2">The sequence shown here is derived from an EMBL/GenBank/DDBJ whole genome shotgun (WGS) entry which is preliminary data.</text>
</comment>
<evidence type="ECO:0000313" key="3">
    <source>
        <dbReference type="Proteomes" id="UP000541444"/>
    </source>
</evidence>
<protein>
    <recommendedName>
        <fullName evidence="1">Aminotransferase-like plant mobile domain-containing protein</fullName>
    </recommendedName>
</protein>
<keyword evidence="3" id="KW-1185">Reference proteome</keyword>
<sequence>YTMNEKMPPTSSNRRKIELAREEDLLTYKIKGKTIDPSTVVPPATVDTTNEGTKSAQAALGAQPPLPNISPDSDVNIPIVEGNSEGEGATSNEDVGLSDKSLLKSFRFYRARLIALGQDLTKEPQEVQDFVKLKGLDRIGAISYNYYNSARIFSFAKRWQPKTNSFYFKWGEMTPTQVYVEQLVGLPADGDATVIEETKRTLCIQVGEGSQ</sequence>
<feature type="non-terminal residue" evidence="2">
    <location>
        <position position="1"/>
    </location>
</feature>
<dbReference type="Proteomes" id="UP000541444">
    <property type="component" value="Unassembled WGS sequence"/>
</dbReference>